<dbReference type="Proteomes" id="UP000696280">
    <property type="component" value="Unassembled WGS sequence"/>
</dbReference>
<reference evidence="1" key="1">
    <citation type="submission" date="2021-07" db="EMBL/GenBank/DDBJ databases">
        <authorList>
            <person name="Durling M."/>
        </authorList>
    </citation>
    <scope>NUCLEOTIDE SEQUENCE</scope>
</reference>
<organism evidence="1 2">
    <name type="scientific">Hymenoscyphus fraxineus</name>
    <dbReference type="NCBI Taxonomy" id="746836"/>
    <lineage>
        <taxon>Eukaryota</taxon>
        <taxon>Fungi</taxon>
        <taxon>Dikarya</taxon>
        <taxon>Ascomycota</taxon>
        <taxon>Pezizomycotina</taxon>
        <taxon>Leotiomycetes</taxon>
        <taxon>Helotiales</taxon>
        <taxon>Helotiaceae</taxon>
        <taxon>Hymenoscyphus</taxon>
    </lineage>
</organism>
<gene>
    <name evidence="1" type="ORF">HYFRA_00012964</name>
</gene>
<comment type="caution">
    <text evidence="1">The sequence shown here is derived from an EMBL/GenBank/DDBJ whole genome shotgun (WGS) entry which is preliminary data.</text>
</comment>
<dbReference type="AlphaFoldDB" id="A0A9N9L5V7"/>
<proteinExistence type="predicted"/>
<protein>
    <submittedName>
        <fullName evidence="1">Uncharacterized protein</fullName>
    </submittedName>
</protein>
<evidence type="ECO:0000313" key="2">
    <source>
        <dbReference type="Proteomes" id="UP000696280"/>
    </source>
</evidence>
<name>A0A9N9L5V7_9HELO</name>
<dbReference type="EMBL" id="CAJVRL010000089">
    <property type="protein sequence ID" value="CAG8959101.1"/>
    <property type="molecule type" value="Genomic_DNA"/>
</dbReference>
<sequence>MRDYLLLLCYPGNQRAEASNDIRISEAALPPDDPSFDNSLVMNMLRQVFYRNSLQIYPSRSSLLHHTDPIEFSQFHLLSAACADIYISPRSHQEQEALSISLKASISMK</sequence>
<evidence type="ECO:0000313" key="1">
    <source>
        <dbReference type="EMBL" id="CAG8959101.1"/>
    </source>
</evidence>
<accession>A0A9N9L5V7</accession>
<keyword evidence="2" id="KW-1185">Reference proteome</keyword>